<dbReference type="PANTHER" id="PTHR30055">
    <property type="entry name" value="HTH-TYPE TRANSCRIPTIONAL REGULATOR RUTR"/>
    <property type="match status" value="1"/>
</dbReference>
<dbReference type="InterPro" id="IPR050109">
    <property type="entry name" value="HTH-type_TetR-like_transc_reg"/>
</dbReference>
<comment type="caution">
    <text evidence="6">The sequence shown here is derived from an EMBL/GenBank/DDBJ whole genome shotgun (WGS) entry which is preliminary data.</text>
</comment>
<dbReference type="InterPro" id="IPR036271">
    <property type="entry name" value="Tet_transcr_reg_TetR-rel_C_sf"/>
</dbReference>
<evidence type="ECO:0000313" key="7">
    <source>
        <dbReference type="Proteomes" id="UP001501147"/>
    </source>
</evidence>
<dbReference type="Pfam" id="PF00440">
    <property type="entry name" value="TetR_N"/>
    <property type="match status" value="1"/>
</dbReference>
<dbReference type="InterPro" id="IPR009057">
    <property type="entry name" value="Homeodomain-like_sf"/>
</dbReference>
<reference evidence="7" key="1">
    <citation type="journal article" date="2019" name="Int. J. Syst. Evol. Microbiol.">
        <title>The Global Catalogue of Microorganisms (GCM) 10K type strain sequencing project: providing services to taxonomists for standard genome sequencing and annotation.</title>
        <authorList>
            <consortium name="The Broad Institute Genomics Platform"/>
            <consortium name="The Broad Institute Genome Sequencing Center for Infectious Disease"/>
            <person name="Wu L."/>
            <person name="Ma J."/>
        </authorList>
    </citation>
    <scope>NUCLEOTIDE SEQUENCE [LARGE SCALE GENOMIC DNA]</scope>
    <source>
        <strain evidence="7">JCM 18324</strain>
    </source>
</reference>
<accession>A0ABP8ZWL4</accession>
<dbReference type="PANTHER" id="PTHR30055:SF234">
    <property type="entry name" value="HTH-TYPE TRANSCRIPTIONAL REGULATOR BETI"/>
    <property type="match status" value="1"/>
</dbReference>
<keyword evidence="1" id="KW-0805">Transcription regulation</keyword>
<evidence type="ECO:0000256" key="1">
    <source>
        <dbReference type="ARBA" id="ARBA00023015"/>
    </source>
</evidence>
<keyword evidence="2 4" id="KW-0238">DNA-binding</keyword>
<proteinExistence type="predicted"/>
<dbReference type="PROSITE" id="PS50977">
    <property type="entry name" value="HTH_TETR_2"/>
    <property type="match status" value="1"/>
</dbReference>
<dbReference type="Proteomes" id="UP001501147">
    <property type="component" value="Unassembled WGS sequence"/>
</dbReference>
<evidence type="ECO:0000256" key="2">
    <source>
        <dbReference type="ARBA" id="ARBA00023125"/>
    </source>
</evidence>
<keyword evidence="3" id="KW-0804">Transcription</keyword>
<keyword evidence="7" id="KW-1185">Reference proteome</keyword>
<protein>
    <recommendedName>
        <fullName evidence="5">HTH tetR-type domain-containing protein</fullName>
    </recommendedName>
</protein>
<organism evidence="6 7">
    <name type="scientific">Streptomyces sanyensis</name>
    <dbReference type="NCBI Taxonomy" id="568869"/>
    <lineage>
        <taxon>Bacteria</taxon>
        <taxon>Bacillati</taxon>
        <taxon>Actinomycetota</taxon>
        <taxon>Actinomycetes</taxon>
        <taxon>Kitasatosporales</taxon>
        <taxon>Streptomycetaceae</taxon>
        <taxon>Streptomyces</taxon>
    </lineage>
</organism>
<evidence type="ECO:0000259" key="5">
    <source>
        <dbReference type="PROSITE" id="PS50977"/>
    </source>
</evidence>
<dbReference type="InterPro" id="IPR001647">
    <property type="entry name" value="HTH_TetR"/>
</dbReference>
<evidence type="ECO:0000313" key="6">
    <source>
        <dbReference type="EMBL" id="GAA4767873.1"/>
    </source>
</evidence>
<sequence>MQSTVLHYNGECAVRRGVYRRGDKVAIQQRAERTRLAILTAAARVFDAVGYERASLARISAEAQVTTGALVFHFATKADLAAAVRERARAVTGVTVETACLSGGTAVEKLVSATRALVRLLETDCVARAGERLARELQPAGSPMTLECPWRREVARLVRRAGDEGALHPGVDGTVVAALIGYVVQGVELAMRAPASPDGEPWPGEIGAFHGSAAERLERIWELILPGLVPPGPAGLPCRGVPSVRARETVRAPAS</sequence>
<dbReference type="PRINTS" id="PR00455">
    <property type="entry name" value="HTHTETR"/>
</dbReference>
<dbReference type="SUPFAM" id="SSF48498">
    <property type="entry name" value="Tetracyclin repressor-like, C-terminal domain"/>
    <property type="match status" value="1"/>
</dbReference>
<evidence type="ECO:0000256" key="4">
    <source>
        <dbReference type="PROSITE-ProRule" id="PRU00335"/>
    </source>
</evidence>
<dbReference type="SUPFAM" id="SSF46689">
    <property type="entry name" value="Homeodomain-like"/>
    <property type="match status" value="1"/>
</dbReference>
<feature type="DNA-binding region" description="H-T-H motif" evidence="4">
    <location>
        <begin position="55"/>
        <end position="74"/>
    </location>
</feature>
<evidence type="ECO:0000256" key="3">
    <source>
        <dbReference type="ARBA" id="ARBA00023163"/>
    </source>
</evidence>
<gene>
    <name evidence="6" type="ORF">GCM10023329_13010</name>
</gene>
<dbReference type="EMBL" id="BAABJV010000002">
    <property type="protein sequence ID" value="GAA4767873.1"/>
    <property type="molecule type" value="Genomic_DNA"/>
</dbReference>
<dbReference type="Gene3D" id="1.10.357.10">
    <property type="entry name" value="Tetracycline Repressor, domain 2"/>
    <property type="match status" value="1"/>
</dbReference>
<feature type="domain" description="HTH tetR-type" evidence="5">
    <location>
        <begin position="32"/>
        <end position="92"/>
    </location>
</feature>
<name>A0ABP8ZWL4_9ACTN</name>